<accession>Q2GZG7</accession>
<evidence type="ECO:0000256" key="1">
    <source>
        <dbReference type="SAM" id="MobiDB-lite"/>
    </source>
</evidence>
<feature type="region of interest" description="Disordered" evidence="1">
    <location>
        <begin position="194"/>
        <end position="222"/>
    </location>
</feature>
<proteinExistence type="predicted"/>
<gene>
    <name evidence="2" type="ORF">CHGG_05079</name>
</gene>
<dbReference type="EMBL" id="CH408032">
    <property type="protein sequence ID" value="EAQ88460.1"/>
    <property type="molecule type" value="Genomic_DNA"/>
</dbReference>
<keyword evidence="3" id="KW-1185">Reference proteome</keyword>
<dbReference type="InParanoid" id="Q2GZG7"/>
<reference evidence="3" key="1">
    <citation type="journal article" date="2015" name="Genome Announc.">
        <title>Draft genome sequence of the cellulolytic fungus Chaetomium globosum.</title>
        <authorList>
            <person name="Cuomo C.A."/>
            <person name="Untereiner W.A."/>
            <person name="Ma L.-J."/>
            <person name="Grabherr M."/>
            <person name="Birren B.W."/>
        </authorList>
    </citation>
    <scope>NUCLEOTIDE SEQUENCE [LARGE SCALE GENOMIC DNA]</scope>
    <source>
        <strain evidence="3">ATCC 6205 / CBS 148.51 / DSM 1962 / NBRC 6347 / NRRL 1970</strain>
    </source>
</reference>
<protein>
    <submittedName>
        <fullName evidence="2">Uncharacterized protein</fullName>
    </submittedName>
</protein>
<feature type="compositionally biased region" description="Polar residues" evidence="1">
    <location>
        <begin position="199"/>
        <end position="215"/>
    </location>
</feature>
<dbReference type="AlphaFoldDB" id="Q2GZG7"/>
<feature type="region of interest" description="Disordered" evidence="1">
    <location>
        <begin position="254"/>
        <end position="304"/>
    </location>
</feature>
<organism evidence="2 3">
    <name type="scientific">Chaetomium globosum (strain ATCC 6205 / CBS 148.51 / DSM 1962 / NBRC 6347 / NRRL 1970)</name>
    <name type="common">Soil fungus</name>
    <dbReference type="NCBI Taxonomy" id="306901"/>
    <lineage>
        <taxon>Eukaryota</taxon>
        <taxon>Fungi</taxon>
        <taxon>Dikarya</taxon>
        <taxon>Ascomycota</taxon>
        <taxon>Pezizomycotina</taxon>
        <taxon>Sordariomycetes</taxon>
        <taxon>Sordariomycetidae</taxon>
        <taxon>Sordariales</taxon>
        <taxon>Chaetomiaceae</taxon>
        <taxon>Chaetomium</taxon>
    </lineage>
</organism>
<dbReference type="RefSeq" id="XP_001224293.1">
    <property type="nucleotide sequence ID" value="XM_001224292.1"/>
</dbReference>
<dbReference type="HOGENOM" id="CLU_915273_0_0_1"/>
<sequence length="304" mass="32826">MGKKGREAGRALAIQEFNASACGHVPNQVEPQCTPTAAAVTRRDTLVVPRANQQRRASCHGNRIVSCRRDPGVTNQEWIIGSRNDLMIQDGSQDHGSILRSRYGGTQDLVTRSGLAWPINSKTVARSWKEKAPLAAPPPHGPVVKHASPIRSDAVRDRVPAPEERDGVDLHSGMPFCRPCSIADVGSITCMLNNNNSNQPSQTPDGYPSTPQNVSMHHEPPRPTVRRMCHSIGSEVLAQHTSDSHLVNVANQDPHVGLPSGAGFSDPQHHDANPQNIEEGANERGRGRVTGGITNKLPRGGTRE</sequence>
<evidence type="ECO:0000313" key="3">
    <source>
        <dbReference type="Proteomes" id="UP000001056"/>
    </source>
</evidence>
<dbReference type="VEuPathDB" id="FungiDB:CHGG_05079"/>
<dbReference type="Proteomes" id="UP000001056">
    <property type="component" value="Unassembled WGS sequence"/>
</dbReference>
<name>Q2GZG7_CHAGB</name>
<evidence type="ECO:0000313" key="2">
    <source>
        <dbReference type="EMBL" id="EAQ88460.1"/>
    </source>
</evidence>
<dbReference type="GeneID" id="4392325"/>